<evidence type="ECO:0008006" key="5">
    <source>
        <dbReference type="Google" id="ProtNLM"/>
    </source>
</evidence>
<evidence type="ECO:0000256" key="2">
    <source>
        <dbReference type="SAM" id="SignalP"/>
    </source>
</evidence>
<dbReference type="EMBL" id="FTPL01000003">
    <property type="protein sequence ID" value="SIT88411.1"/>
    <property type="molecule type" value="Genomic_DNA"/>
</dbReference>
<evidence type="ECO:0000313" key="4">
    <source>
        <dbReference type="Proteomes" id="UP000187550"/>
    </source>
</evidence>
<feature type="signal peptide" evidence="2">
    <location>
        <begin position="1"/>
        <end position="21"/>
    </location>
</feature>
<dbReference type="AlphaFoldDB" id="A0A1U7PS19"/>
<proteinExistence type="predicted"/>
<dbReference type="PROSITE" id="PS51257">
    <property type="entry name" value="PROKAR_LIPOPROTEIN"/>
    <property type="match status" value="1"/>
</dbReference>
<name>A0A1U7PS19_9BACI</name>
<dbReference type="RefSeq" id="WP_076758973.1">
    <property type="nucleotide sequence ID" value="NZ_FTPL01000003.1"/>
</dbReference>
<feature type="compositionally biased region" description="Acidic residues" evidence="1">
    <location>
        <begin position="34"/>
        <end position="46"/>
    </location>
</feature>
<feature type="region of interest" description="Disordered" evidence="1">
    <location>
        <begin position="22"/>
        <end position="84"/>
    </location>
</feature>
<feature type="compositionally biased region" description="Low complexity" evidence="1">
    <location>
        <begin position="47"/>
        <end position="62"/>
    </location>
</feature>
<evidence type="ECO:0000256" key="1">
    <source>
        <dbReference type="SAM" id="MobiDB-lite"/>
    </source>
</evidence>
<evidence type="ECO:0000313" key="3">
    <source>
        <dbReference type="EMBL" id="SIT88411.1"/>
    </source>
</evidence>
<protein>
    <recommendedName>
        <fullName evidence="5">Lipoprotein</fullName>
    </recommendedName>
</protein>
<sequence>MKKRKVVVGAGLMVFMLAGCGQNGQEEGAAPEPETGEEVVEAEGEGAAEPSGETEAAEAADAATEEKGATDGEAASSGGELSAHSSEEVEYARVWLQLGPNPEIDALDVRKIPEGEPVNPDDETSARYPEDVIQLSGTRLVDGSVTYSGNGDGTVSVYNVPLRWESPAPVDGEYMRKLTEEIVENTKLVAIDPGDEADVLKYIKLLEIQQ</sequence>
<feature type="chain" id="PRO_5039034713" description="Lipoprotein" evidence="2">
    <location>
        <begin position="22"/>
        <end position="210"/>
    </location>
</feature>
<dbReference type="OrthoDB" id="2136654at2"/>
<reference evidence="4" key="1">
    <citation type="submission" date="2017-01" db="EMBL/GenBank/DDBJ databases">
        <authorList>
            <person name="Varghese N."/>
            <person name="Submissions S."/>
        </authorList>
    </citation>
    <scope>NUCLEOTIDE SEQUENCE [LARGE SCALE GENOMIC DNA]</scope>
    <source>
        <strain evidence="4">MNA4</strain>
    </source>
</reference>
<keyword evidence="2" id="KW-0732">Signal</keyword>
<keyword evidence="4" id="KW-1185">Reference proteome</keyword>
<dbReference type="STRING" id="550447.SAMN05428946_2270"/>
<accession>A0A1U7PS19</accession>
<dbReference type="Proteomes" id="UP000187550">
    <property type="component" value="Unassembled WGS sequence"/>
</dbReference>
<organism evidence="3 4">
    <name type="scientific">Edaphobacillus lindanitolerans</name>
    <dbReference type="NCBI Taxonomy" id="550447"/>
    <lineage>
        <taxon>Bacteria</taxon>
        <taxon>Bacillati</taxon>
        <taxon>Bacillota</taxon>
        <taxon>Bacilli</taxon>
        <taxon>Bacillales</taxon>
        <taxon>Bacillaceae</taxon>
        <taxon>Edaphobacillus</taxon>
    </lineage>
</organism>
<gene>
    <name evidence="3" type="ORF">SAMN05428946_2270</name>
</gene>